<feature type="transmembrane region" description="Helical" evidence="6">
    <location>
        <begin position="12"/>
        <end position="34"/>
    </location>
</feature>
<keyword evidence="4 6" id="KW-1133">Transmembrane helix</keyword>
<dbReference type="PANTHER" id="PTHR23530:SF1">
    <property type="entry name" value="PERMEASE, MAJOR FACILITATOR SUPERFAMILY-RELATED"/>
    <property type="match status" value="1"/>
</dbReference>
<feature type="transmembrane region" description="Helical" evidence="6">
    <location>
        <begin position="142"/>
        <end position="160"/>
    </location>
</feature>
<keyword evidence="2" id="KW-0813">Transport</keyword>
<feature type="transmembrane region" description="Helical" evidence="6">
    <location>
        <begin position="279"/>
        <end position="299"/>
    </location>
</feature>
<dbReference type="Pfam" id="PF07690">
    <property type="entry name" value="MFS_1"/>
    <property type="match status" value="1"/>
</dbReference>
<evidence type="ECO:0000313" key="9">
    <source>
        <dbReference type="Proteomes" id="UP001601059"/>
    </source>
</evidence>
<accession>A0ABW6K8D0</accession>
<keyword evidence="9" id="KW-1185">Reference proteome</keyword>
<comment type="caution">
    <text evidence="8">The sequence shown here is derived from an EMBL/GenBank/DDBJ whole genome shotgun (WGS) entry which is preliminary data.</text>
</comment>
<proteinExistence type="predicted"/>
<feature type="transmembrane region" description="Helical" evidence="6">
    <location>
        <begin position="73"/>
        <end position="92"/>
    </location>
</feature>
<dbReference type="EMBL" id="JBIACK010000002">
    <property type="protein sequence ID" value="MFE8700469.1"/>
    <property type="molecule type" value="Genomic_DNA"/>
</dbReference>
<dbReference type="SUPFAM" id="SSF103473">
    <property type="entry name" value="MFS general substrate transporter"/>
    <property type="match status" value="1"/>
</dbReference>
<evidence type="ECO:0000256" key="5">
    <source>
        <dbReference type="ARBA" id="ARBA00023136"/>
    </source>
</evidence>
<dbReference type="InterPro" id="IPR036259">
    <property type="entry name" value="MFS_trans_sf"/>
</dbReference>
<name>A0ABW6K8D0_9BACI</name>
<dbReference type="RefSeq" id="WP_389359665.1">
    <property type="nucleotide sequence ID" value="NZ_JBIACK010000002.1"/>
</dbReference>
<dbReference type="PANTHER" id="PTHR23530">
    <property type="entry name" value="TRANSPORT PROTEIN-RELATED"/>
    <property type="match status" value="1"/>
</dbReference>
<comment type="subcellular location">
    <subcellularLocation>
        <location evidence="1">Cell membrane</location>
        <topology evidence="1">Multi-pass membrane protein</topology>
    </subcellularLocation>
</comment>
<evidence type="ECO:0000256" key="3">
    <source>
        <dbReference type="ARBA" id="ARBA00022692"/>
    </source>
</evidence>
<keyword evidence="5 6" id="KW-0472">Membrane</keyword>
<gene>
    <name evidence="8" type="ORF">ACFYKX_07585</name>
</gene>
<feature type="transmembrane region" description="Helical" evidence="6">
    <location>
        <begin position="242"/>
        <end position="267"/>
    </location>
</feature>
<dbReference type="InterPro" id="IPR011701">
    <property type="entry name" value="MFS"/>
</dbReference>
<organism evidence="8 9">
    <name type="scientific">Cytobacillus spartinae</name>
    <dbReference type="NCBI Taxonomy" id="3299023"/>
    <lineage>
        <taxon>Bacteria</taxon>
        <taxon>Bacillati</taxon>
        <taxon>Bacillota</taxon>
        <taxon>Bacilli</taxon>
        <taxon>Bacillales</taxon>
        <taxon>Bacillaceae</taxon>
        <taxon>Cytobacillus</taxon>
    </lineage>
</organism>
<sequence>MRTHTLSSHNIRVMFWVRFFGTINFIAPVLTLFYLGRGLEASHILWLQLFWSGAVLIGEVPGGVVADRYGAKVSFLIGVVIKIISIVVLIFAHDPWMFFLFSALNGFSVTFFSGADEALIYESLKEDNQHHRMDVAMGKIQSAGFISMILAVIFGAYFAKDLKDEQFVLLIILGLIFHLFEFVLIFFVKSPQNTGFYKENPFKQVVSGVRAIRKAPTLLLLFINFTLVFIPADSVYEAFNQPIFTGAGLPVVMIGVLYASAAVLGFITSRSVGWFTEHFSRKTLMTLTGALAAIGLFLSAMMGESLWIIIGAFFVLRMGQAIRRPIYSQLKNDLIPSEIRATTLSLISVLDSAFDLIVFGLLSVVALKGLTGILIASSVIALIGTITPIQWGKNKKSSVHRTA</sequence>
<evidence type="ECO:0000313" key="8">
    <source>
        <dbReference type="EMBL" id="MFE8700469.1"/>
    </source>
</evidence>
<evidence type="ECO:0000259" key="7">
    <source>
        <dbReference type="PROSITE" id="PS50850"/>
    </source>
</evidence>
<evidence type="ECO:0000256" key="6">
    <source>
        <dbReference type="SAM" id="Phobius"/>
    </source>
</evidence>
<dbReference type="InterPro" id="IPR053160">
    <property type="entry name" value="MFS_DHA3_Transporter"/>
</dbReference>
<feature type="transmembrane region" description="Helical" evidence="6">
    <location>
        <begin position="373"/>
        <end position="391"/>
    </location>
</feature>
<evidence type="ECO:0000256" key="4">
    <source>
        <dbReference type="ARBA" id="ARBA00022989"/>
    </source>
</evidence>
<protein>
    <submittedName>
        <fullName evidence="8">MFS transporter</fullName>
    </submittedName>
</protein>
<dbReference type="InterPro" id="IPR020846">
    <property type="entry name" value="MFS_dom"/>
</dbReference>
<evidence type="ECO:0000256" key="2">
    <source>
        <dbReference type="ARBA" id="ARBA00022448"/>
    </source>
</evidence>
<feature type="transmembrane region" description="Helical" evidence="6">
    <location>
        <begin position="46"/>
        <end position="66"/>
    </location>
</feature>
<dbReference type="CDD" id="cd06174">
    <property type="entry name" value="MFS"/>
    <property type="match status" value="1"/>
</dbReference>
<dbReference type="Gene3D" id="1.20.1250.20">
    <property type="entry name" value="MFS general substrate transporter like domains"/>
    <property type="match status" value="1"/>
</dbReference>
<reference evidence="8 9" key="1">
    <citation type="submission" date="2024-08" db="EMBL/GenBank/DDBJ databases">
        <title>Two novel Cytobacillus novel species.</title>
        <authorList>
            <person name="Liu G."/>
        </authorList>
    </citation>
    <scope>NUCLEOTIDE SEQUENCE [LARGE SCALE GENOMIC DNA]</scope>
    <source>
        <strain evidence="8 9">FJAT-54145</strain>
    </source>
</reference>
<dbReference type="PROSITE" id="PS50850">
    <property type="entry name" value="MFS"/>
    <property type="match status" value="1"/>
</dbReference>
<evidence type="ECO:0000256" key="1">
    <source>
        <dbReference type="ARBA" id="ARBA00004651"/>
    </source>
</evidence>
<feature type="transmembrane region" description="Helical" evidence="6">
    <location>
        <begin position="166"/>
        <end position="188"/>
    </location>
</feature>
<feature type="transmembrane region" description="Helical" evidence="6">
    <location>
        <begin position="218"/>
        <end position="236"/>
    </location>
</feature>
<dbReference type="Proteomes" id="UP001601059">
    <property type="component" value="Unassembled WGS sequence"/>
</dbReference>
<feature type="transmembrane region" description="Helical" evidence="6">
    <location>
        <begin position="343"/>
        <end position="367"/>
    </location>
</feature>
<keyword evidence="3 6" id="KW-0812">Transmembrane</keyword>
<feature type="domain" description="Major facilitator superfamily (MFS) profile" evidence="7">
    <location>
        <begin position="1"/>
        <end position="396"/>
    </location>
</feature>